<comment type="function">
    <text evidence="4 5">Catalyzes the transfer of endogenously produced octanoic acid from octanoyl-acyl-carrier-protein onto the lipoyl domains of lipoate-dependent enzymes. Lipoyl-ACP can also act as a substrate although octanoyl-ACP is likely to be the physiological substrate.</text>
</comment>
<dbReference type="InterPro" id="IPR000544">
    <property type="entry name" value="Octanoyltransferase"/>
</dbReference>
<comment type="pathway">
    <text evidence="1 5">Protein modification; protein lipoylation via endogenous pathway; protein N(6)-(lipoyl)lysine from octanoyl-[acyl-carrier-protein]: step 1/2.</text>
</comment>
<gene>
    <name evidence="5 8" type="primary">lipB</name>
    <name evidence="8" type="ORF">GF068_17050</name>
</gene>
<dbReference type="InterPro" id="IPR020605">
    <property type="entry name" value="Octanoyltransferase_CS"/>
</dbReference>
<dbReference type="OrthoDB" id="9787061at2"/>
<dbReference type="CDD" id="cd16444">
    <property type="entry name" value="LipB"/>
    <property type="match status" value="1"/>
</dbReference>
<evidence type="ECO:0000313" key="8">
    <source>
        <dbReference type="EMBL" id="MRG93606.1"/>
    </source>
</evidence>
<proteinExistence type="inferred from homology"/>
<feature type="active site" description="Acyl-thioester intermediate" evidence="5">
    <location>
        <position position="226"/>
    </location>
</feature>
<dbReference type="PANTHER" id="PTHR10993">
    <property type="entry name" value="OCTANOYLTRANSFERASE"/>
    <property type="match status" value="1"/>
</dbReference>
<dbReference type="Proteomes" id="UP000440224">
    <property type="component" value="Unassembled WGS sequence"/>
</dbReference>
<protein>
    <recommendedName>
        <fullName evidence="5">Octanoyltransferase</fullName>
        <ecNumber evidence="5">2.3.1.181</ecNumber>
    </recommendedName>
    <alternativeName>
        <fullName evidence="5">Lipoate-protein ligase B</fullName>
    </alternativeName>
    <alternativeName>
        <fullName evidence="5">Lipoyl/octanoyl transferase</fullName>
    </alternativeName>
    <alternativeName>
        <fullName evidence="5">Octanoyl-[acyl-carrier-protein]-protein N-octanoyltransferase</fullName>
    </alternativeName>
</protein>
<evidence type="ECO:0000256" key="2">
    <source>
        <dbReference type="ARBA" id="ARBA00022679"/>
    </source>
</evidence>
<dbReference type="PANTHER" id="PTHR10993:SF7">
    <property type="entry name" value="LIPOYLTRANSFERASE 2, MITOCHONDRIAL-RELATED"/>
    <property type="match status" value="1"/>
</dbReference>
<dbReference type="NCBIfam" id="TIGR00214">
    <property type="entry name" value="lipB"/>
    <property type="match status" value="1"/>
</dbReference>
<feature type="region of interest" description="Disordered" evidence="6">
    <location>
        <begin position="279"/>
        <end position="300"/>
    </location>
</feature>
<dbReference type="NCBIfam" id="NF010925">
    <property type="entry name" value="PRK14345.1"/>
    <property type="match status" value="1"/>
</dbReference>
<comment type="subcellular location">
    <subcellularLocation>
        <location evidence="5">Cytoplasm</location>
    </subcellularLocation>
</comment>
<comment type="caution">
    <text evidence="8">The sequence shown here is derived from an EMBL/GenBank/DDBJ whole genome shotgun (WGS) entry which is preliminary data.</text>
</comment>
<dbReference type="GO" id="GO:0009249">
    <property type="term" value="P:protein lipoylation"/>
    <property type="evidence" value="ECO:0007669"/>
    <property type="project" value="InterPro"/>
</dbReference>
<evidence type="ECO:0000256" key="3">
    <source>
        <dbReference type="ARBA" id="ARBA00023315"/>
    </source>
</evidence>
<keyword evidence="2 5" id="KW-0808">Transferase</keyword>
<feature type="site" description="Lowers pKa of active site Cys" evidence="5">
    <location>
        <position position="192"/>
    </location>
</feature>
<evidence type="ECO:0000256" key="4">
    <source>
        <dbReference type="ARBA" id="ARBA00024732"/>
    </source>
</evidence>
<dbReference type="Gene3D" id="3.30.930.10">
    <property type="entry name" value="Bira Bifunctional Protein, Domain 2"/>
    <property type="match status" value="1"/>
</dbReference>
<dbReference type="UniPathway" id="UPA00538">
    <property type="reaction ID" value="UER00592"/>
</dbReference>
<sequence length="300" mass="32818">MLRIAVRSRGRCELHRQDRGLPRRAAQRRRQGAGVVGARHAKAVFLGRRRYEPIHELQRHLVALRADGHIEDIILLVEHEPVVTLGRAADEGNVLRGKEALAELGVDLVQTGRGGDVTYHGPGQLVCYPILDLRPDRCDVRRYVRSLAEVMILLARDLGVEAGVVDGLIGVWADRDKPTEWAGAPWASELAKLGAIGVRLTRWVTMHGFAFNLNVDLRAFQLIVPCGIRDHGVTSIEELTGNAPSVRDVALGCHEILSRGLDVSVSRVEDMSDVSDLERALTGEARSSSGPAEQKKPASG</sequence>
<feature type="binding site" evidence="5">
    <location>
        <begin position="208"/>
        <end position="210"/>
    </location>
    <ligand>
        <name>substrate</name>
    </ligand>
</feature>
<comment type="miscellaneous">
    <text evidence="5">In the reaction, the free carboxyl group of octanoic acid is attached via an amide linkage to the epsilon-amino group of a specific lysine residue of lipoyl domains of lipoate-dependent enzymes.</text>
</comment>
<accession>A0A6N7PS07</accession>
<dbReference type="InterPro" id="IPR045864">
    <property type="entry name" value="aa-tRNA-synth_II/BPL/LPL"/>
</dbReference>
<dbReference type="SUPFAM" id="SSF55681">
    <property type="entry name" value="Class II aaRS and biotin synthetases"/>
    <property type="match status" value="1"/>
</dbReference>
<dbReference type="AlphaFoldDB" id="A0A6N7PS07"/>
<dbReference type="InterPro" id="IPR004143">
    <property type="entry name" value="BPL_LPL_catalytic"/>
</dbReference>
<feature type="binding site" evidence="5">
    <location>
        <begin position="113"/>
        <end position="120"/>
    </location>
    <ligand>
        <name>substrate</name>
    </ligand>
</feature>
<evidence type="ECO:0000256" key="1">
    <source>
        <dbReference type="ARBA" id="ARBA00004821"/>
    </source>
</evidence>
<evidence type="ECO:0000313" key="9">
    <source>
        <dbReference type="Proteomes" id="UP000440224"/>
    </source>
</evidence>
<dbReference type="EMBL" id="WJIE01000004">
    <property type="protein sequence ID" value="MRG93606.1"/>
    <property type="molecule type" value="Genomic_DNA"/>
</dbReference>
<keyword evidence="3 5" id="KW-0012">Acyltransferase</keyword>
<dbReference type="PROSITE" id="PS51733">
    <property type="entry name" value="BPL_LPL_CATALYTIC"/>
    <property type="match status" value="1"/>
</dbReference>
<evidence type="ECO:0000256" key="5">
    <source>
        <dbReference type="HAMAP-Rule" id="MF_00013"/>
    </source>
</evidence>
<feature type="domain" description="BPL/LPL catalytic" evidence="7">
    <location>
        <begin position="68"/>
        <end position="265"/>
    </location>
</feature>
<feature type="binding site" evidence="5">
    <location>
        <begin position="195"/>
        <end position="197"/>
    </location>
    <ligand>
        <name>substrate</name>
    </ligand>
</feature>
<comment type="similarity">
    <text evidence="5">Belongs to the LipB family.</text>
</comment>
<evidence type="ECO:0000256" key="6">
    <source>
        <dbReference type="SAM" id="MobiDB-lite"/>
    </source>
</evidence>
<dbReference type="EC" id="2.3.1.181" evidence="5"/>
<dbReference type="GO" id="GO:0005737">
    <property type="term" value="C:cytoplasm"/>
    <property type="evidence" value="ECO:0007669"/>
    <property type="project" value="UniProtKB-SubCell"/>
</dbReference>
<reference evidence="8 9" key="1">
    <citation type="submission" date="2019-10" db="EMBL/GenBank/DDBJ databases">
        <title>A soil myxobacterium in the family Polyangiaceae.</title>
        <authorList>
            <person name="Li Y."/>
            <person name="Wang J."/>
        </authorList>
    </citation>
    <scope>NUCLEOTIDE SEQUENCE [LARGE SCALE GENOMIC DNA]</scope>
    <source>
        <strain evidence="8 9">DSM 14734</strain>
    </source>
</reference>
<comment type="catalytic activity">
    <reaction evidence="5">
        <text>octanoyl-[ACP] + L-lysyl-[protein] = N(6)-octanoyl-L-lysyl-[protein] + holo-[ACP] + H(+)</text>
        <dbReference type="Rhea" id="RHEA:17665"/>
        <dbReference type="Rhea" id="RHEA-COMP:9636"/>
        <dbReference type="Rhea" id="RHEA-COMP:9685"/>
        <dbReference type="Rhea" id="RHEA-COMP:9752"/>
        <dbReference type="Rhea" id="RHEA-COMP:9928"/>
        <dbReference type="ChEBI" id="CHEBI:15378"/>
        <dbReference type="ChEBI" id="CHEBI:29969"/>
        <dbReference type="ChEBI" id="CHEBI:64479"/>
        <dbReference type="ChEBI" id="CHEBI:78463"/>
        <dbReference type="ChEBI" id="CHEBI:78809"/>
        <dbReference type="EC" id="2.3.1.181"/>
    </reaction>
</comment>
<dbReference type="Pfam" id="PF21948">
    <property type="entry name" value="LplA-B_cat"/>
    <property type="match status" value="1"/>
</dbReference>
<evidence type="ECO:0000259" key="7">
    <source>
        <dbReference type="PROSITE" id="PS51733"/>
    </source>
</evidence>
<name>A0A6N7PS07_9BACT</name>
<keyword evidence="5" id="KW-0963">Cytoplasm</keyword>
<keyword evidence="9" id="KW-1185">Reference proteome</keyword>
<organism evidence="8 9">
    <name type="scientific">Polyangium spumosum</name>
    <dbReference type="NCBI Taxonomy" id="889282"/>
    <lineage>
        <taxon>Bacteria</taxon>
        <taxon>Pseudomonadati</taxon>
        <taxon>Myxococcota</taxon>
        <taxon>Polyangia</taxon>
        <taxon>Polyangiales</taxon>
        <taxon>Polyangiaceae</taxon>
        <taxon>Polyangium</taxon>
    </lineage>
</organism>
<dbReference type="PROSITE" id="PS01313">
    <property type="entry name" value="LIPB"/>
    <property type="match status" value="1"/>
</dbReference>
<dbReference type="GO" id="GO:0033819">
    <property type="term" value="F:lipoyl(octanoyl) transferase activity"/>
    <property type="evidence" value="ECO:0007669"/>
    <property type="project" value="UniProtKB-EC"/>
</dbReference>
<dbReference type="HAMAP" id="MF_00013">
    <property type="entry name" value="LipB"/>
    <property type="match status" value="1"/>
</dbReference>